<evidence type="ECO:0000259" key="1">
    <source>
        <dbReference type="Pfam" id="PF01610"/>
    </source>
</evidence>
<dbReference type="PANTHER" id="PTHR33498">
    <property type="entry name" value="TRANSPOSASE FOR INSERTION SEQUENCE ELEMENT IS1557"/>
    <property type="match status" value="1"/>
</dbReference>
<evidence type="ECO:0000313" key="2">
    <source>
        <dbReference type="EMBL" id="CDN32707.1"/>
    </source>
</evidence>
<dbReference type="PANTHER" id="PTHR33498:SF1">
    <property type="entry name" value="TRANSPOSASE FOR INSERTION SEQUENCE ELEMENT IS1557"/>
    <property type="match status" value="1"/>
</dbReference>
<reference evidence="2 3" key="1">
    <citation type="journal article" date="2015" name="Genome Announc.">
        <title>Complete Genome Sequence of the Novel Leech Symbiont Mucinivorans hirudinis M3T.</title>
        <authorList>
            <person name="Nelson M.C."/>
            <person name="Bomar L."/>
            <person name="Graf J."/>
        </authorList>
    </citation>
    <scope>NUCLEOTIDE SEQUENCE [LARGE SCALE GENOMIC DNA]</scope>
    <source>
        <strain evidence="3">M3</strain>
    </source>
</reference>
<gene>
    <name evidence="2" type="ORF">BN938_2637</name>
</gene>
<dbReference type="AlphaFoldDB" id="A0A060RAS7"/>
<organism evidence="2 3">
    <name type="scientific">Mucinivorans hirudinis</name>
    <dbReference type="NCBI Taxonomy" id="1433126"/>
    <lineage>
        <taxon>Bacteria</taxon>
        <taxon>Pseudomonadati</taxon>
        <taxon>Bacteroidota</taxon>
        <taxon>Bacteroidia</taxon>
        <taxon>Bacteroidales</taxon>
        <taxon>Rikenellaceae</taxon>
        <taxon>Mucinivorans</taxon>
    </lineage>
</organism>
<evidence type="ECO:0000313" key="3">
    <source>
        <dbReference type="Proteomes" id="UP000027616"/>
    </source>
</evidence>
<dbReference type="Pfam" id="PF01610">
    <property type="entry name" value="DDE_Tnp_ISL3"/>
    <property type="match status" value="1"/>
</dbReference>
<proteinExistence type="predicted"/>
<dbReference type="HOGENOM" id="CLU_041900_10_5_10"/>
<dbReference type="InterPro" id="IPR002560">
    <property type="entry name" value="Transposase_DDE"/>
</dbReference>
<protein>
    <submittedName>
        <fullName evidence="2">Mobile element protein</fullName>
    </submittedName>
</protein>
<dbReference type="STRING" id="1433126.BN938_2637"/>
<dbReference type="InterPro" id="IPR047951">
    <property type="entry name" value="Transpos_ISL3"/>
</dbReference>
<dbReference type="EMBL" id="HG934468">
    <property type="protein sequence ID" value="CDN32707.1"/>
    <property type="molecule type" value="Genomic_DNA"/>
</dbReference>
<name>A0A060RAS7_9BACT</name>
<keyword evidence="3" id="KW-1185">Reference proteome</keyword>
<dbReference type="KEGG" id="rbc:BN938_2637"/>
<accession>A0A060RAS7</accession>
<dbReference type="eggNOG" id="COG3464">
    <property type="taxonomic scope" value="Bacteria"/>
</dbReference>
<feature type="domain" description="Transposase IS204/IS1001/IS1096/IS1165 DDE" evidence="1">
    <location>
        <begin position="1"/>
        <end position="87"/>
    </location>
</feature>
<sequence length="103" mass="12167">MFRDVYDIEDSEQAKGYLSFWRNMAIESNTQPFIKFANMLKAYWSGVVKYFDSKLTNGILEGINAKIQLLKRRARGFRNIKNFINMIYFCCAKLKFDCPRLTT</sequence>
<dbReference type="Proteomes" id="UP000027616">
    <property type="component" value="Chromosome I"/>
</dbReference>